<reference evidence="1 2" key="1">
    <citation type="submission" date="2019-07" db="EMBL/GenBank/DDBJ databases">
        <authorList>
            <person name="Hibberd C M."/>
            <person name="Gehrig L. J."/>
            <person name="Chang H.-W."/>
            <person name="Venkatesh S."/>
        </authorList>
    </citation>
    <scope>NUCLEOTIDE SEQUENCE [LARGE SCALE GENOMIC DNA]</scope>
    <source>
        <strain evidence="1">Faecalibacterium_prausnitzii_JG_BgPS064</strain>
    </source>
</reference>
<sequence length="230" mass="27056">MQILEFKSEIRKLLQRYKLDEEIDKLNACSLVYGLLEKCENEWKALKTFFEEVESADFSGEEEVPARYSETESKAFRKQYGEIVEASFESLLSQNLSEEEFYEKLWVFMKNTPSIEQLDAKVFALYDLWTDPRIPYFHVGTGLSMSNQRFRDVSKGLEQNIEKARFILYTNYYTQRTSRASELLKLLKECSTEEEQAVLMAHILSLSATSSSRTIREILEKIVSERREER</sequence>
<accession>A0A564SZZ5</accession>
<keyword evidence="2" id="KW-1185">Reference proteome</keyword>
<evidence type="ECO:0000313" key="2">
    <source>
        <dbReference type="Proteomes" id="UP000406184"/>
    </source>
</evidence>
<name>A0A564SZZ5_9FIRM</name>
<evidence type="ECO:0000313" key="1">
    <source>
        <dbReference type="EMBL" id="VUX00001.1"/>
    </source>
</evidence>
<dbReference type="EMBL" id="CABHMY010000089">
    <property type="protein sequence ID" value="VUX00001.1"/>
    <property type="molecule type" value="Genomic_DNA"/>
</dbReference>
<dbReference type="AlphaFoldDB" id="A0A564SZZ5"/>
<gene>
    <name evidence="1" type="ORF">FPPS064S07_00069</name>
</gene>
<dbReference type="RefSeq" id="WP_158398318.1">
    <property type="nucleotide sequence ID" value="NZ_CABHMY010000089.1"/>
</dbReference>
<organism evidence="1 2">
    <name type="scientific">Faecalibacterium prausnitzii</name>
    <dbReference type="NCBI Taxonomy" id="853"/>
    <lineage>
        <taxon>Bacteria</taxon>
        <taxon>Bacillati</taxon>
        <taxon>Bacillota</taxon>
        <taxon>Clostridia</taxon>
        <taxon>Eubacteriales</taxon>
        <taxon>Oscillospiraceae</taxon>
        <taxon>Faecalibacterium</taxon>
    </lineage>
</organism>
<dbReference type="Proteomes" id="UP000406184">
    <property type="component" value="Unassembled WGS sequence"/>
</dbReference>
<proteinExistence type="predicted"/>
<protein>
    <submittedName>
        <fullName evidence="1">Uncharacterized protein</fullName>
    </submittedName>
</protein>